<evidence type="ECO:0000256" key="1">
    <source>
        <dbReference type="SAM" id="MobiDB-lite"/>
    </source>
</evidence>
<dbReference type="AlphaFoldDB" id="A0A9W5QWE7"/>
<sequence length="56" mass="6458">MIHKGNYAEADITNSSSPRLPTYQSFYDTEAIQLVTDICNEDLEAYHYLKMDISKI</sequence>
<accession>A0A9W5QWE7</accession>
<protein>
    <submittedName>
        <fullName evidence="2">Uncharacterized protein</fullName>
    </submittedName>
</protein>
<evidence type="ECO:0000313" key="2">
    <source>
        <dbReference type="EMBL" id="EOP91369.1"/>
    </source>
</evidence>
<evidence type="ECO:0000313" key="3">
    <source>
        <dbReference type="Proteomes" id="UP000014009"/>
    </source>
</evidence>
<comment type="caution">
    <text evidence="2">The sequence shown here is derived from an EMBL/GenBank/DDBJ whole genome shotgun (WGS) entry which is preliminary data.</text>
</comment>
<dbReference type="Proteomes" id="UP000014009">
    <property type="component" value="Unassembled WGS sequence"/>
</dbReference>
<gene>
    <name evidence="2" type="ORF">IGM_02015</name>
</gene>
<dbReference type="EMBL" id="AHEF01000039">
    <property type="protein sequence ID" value="EOP91369.1"/>
    <property type="molecule type" value="Genomic_DNA"/>
</dbReference>
<reference evidence="2 3" key="1">
    <citation type="submission" date="2012-12" db="EMBL/GenBank/DDBJ databases">
        <title>The Genome Sequence of Bacillus cereus HuB4-4.</title>
        <authorList>
            <consortium name="The Broad Institute Genome Sequencing Platform"/>
            <consortium name="The Broad Institute Genome Sequencing Center for Infectious Disease"/>
            <person name="Feldgarden M."/>
            <person name="Van der Auwera G.A."/>
            <person name="Mahillon J."/>
            <person name="Duprez V."/>
            <person name="Timmery S."/>
            <person name="Mattelet C."/>
            <person name="Dierick K."/>
            <person name="Sun M."/>
            <person name="Yu Z."/>
            <person name="Zhu L."/>
            <person name="Hu X."/>
            <person name="Shank E.B."/>
            <person name="Swiecicka I."/>
            <person name="Hansen B.M."/>
            <person name="Andrup L."/>
            <person name="Walker B."/>
            <person name="Young S.K."/>
            <person name="Zeng Q."/>
            <person name="Gargeya S."/>
            <person name="Fitzgerald M."/>
            <person name="Haas B."/>
            <person name="Abouelleil A."/>
            <person name="Alvarado L."/>
            <person name="Arachchi H.M."/>
            <person name="Berlin A.M."/>
            <person name="Chapman S.B."/>
            <person name="Dewar J."/>
            <person name="Goldberg J."/>
            <person name="Griggs A."/>
            <person name="Gujja S."/>
            <person name="Hansen M."/>
            <person name="Howarth C."/>
            <person name="Imamovic A."/>
            <person name="Larimer J."/>
            <person name="McCowan C."/>
            <person name="Murphy C."/>
            <person name="Neiman D."/>
            <person name="Pearson M."/>
            <person name="Priest M."/>
            <person name="Roberts A."/>
            <person name="Saif S."/>
            <person name="Shea T."/>
            <person name="Sisk P."/>
            <person name="Sykes S."/>
            <person name="Wortman J."/>
            <person name="Nusbaum C."/>
            <person name="Birren B."/>
        </authorList>
    </citation>
    <scope>NUCLEOTIDE SEQUENCE [LARGE SCALE GENOMIC DNA]</scope>
    <source>
        <strain evidence="2 3">HuB4-4</strain>
    </source>
</reference>
<feature type="region of interest" description="Disordered" evidence="1">
    <location>
        <begin position="1"/>
        <end position="21"/>
    </location>
</feature>
<name>A0A9W5QWE7_BACCE</name>
<feature type="compositionally biased region" description="Polar residues" evidence="1">
    <location>
        <begin position="12"/>
        <end position="21"/>
    </location>
</feature>
<organism evidence="2 3">
    <name type="scientific">Bacillus cereus HuB4-4</name>
    <dbReference type="NCBI Taxonomy" id="1053211"/>
    <lineage>
        <taxon>Bacteria</taxon>
        <taxon>Bacillati</taxon>
        <taxon>Bacillota</taxon>
        <taxon>Bacilli</taxon>
        <taxon>Bacillales</taxon>
        <taxon>Bacillaceae</taxon>
        <taxon>Bacillus</taxon>
        <taxon>Bacillus cereus group</taxon>
    </lineage>
</organism>
<proteinExistence type="predicted"/>